<gene>
    <name evidence="1" type="ORF">JI747_013360</name>
</gene>
<protein>
    <submittedName>
        <fullName evidence="1">Uncharacterized protein</fullName>
    </submittedName>
</protein>
<dbReference type="EMBL" id="JAERSE020000003">
    <property type="protein sequence ID" value="MCA6068176.1"/>
    <property type="molecule type" value="Genomic_DNA"/>
</dbReference>
<evidence type="ECO:0000313" key="1">
    <source>
        <dbReference type="EMBL" id="MCA6068176.1"/>
    </source>
</evidence>
<dbReference type="RefSeq" id="WP_225689393.1">
    <property type="nucleotide sequence ID" value="NZ_JAERSE020000003.1"/>
</dbReference>
<sequence length="55" mass="6364">MINNLTSQSKPATAVLPHDLRNLQNIFPTANYDHYRNAINATTDLVQEFLREKKH</sequence>
<organism evidence="1 2">
    <name type="scientific">Chryseobacterium tagetis</name>
    <dbReference type="NCBI Taxonomy" id="2801334"/>
    <lineage>
        <taxon>Bacteria</taxon>
        <taxon>Pseudomonadati</taxon>
        <taxon>Bacteroidota</taxon>
        <taxon>Flavobacteriia</taxon>
        <taxon>Flavobacteriales</taxon>
        <taxon>Weeksellaceae</taxon>
        <taxon>Chryseobacterium group</taxon>
        <taxon>Chryseobacterium</taxon>
    </lineage>
</organism>
<name>A0ABS8A639_9FLAO</name>
<reference evidence="1 2" key="1">
    <citation type="submission" date="2021-09" db="EMBL/GenBank/DDBJ databases">
        <title>Genome sequencing and assembly of Chryseobacterium sp. RG1.</title>
        <authorList>
            <person name="Chhetri G."/>
        </authorList>
    </citation>
    <scope>NUCLEOTIDE SEQUENCE [LARGE SCALE GENOMIC DNA]</scope>
    <source>
        <strain evidence="1 2">RG1</strain>
    </source>
</reference>
<dbReference type="Proteomes" id="UP000618240">
    <property type="component" value="Unassembled WGS sequence"/>
</dbReference>
<proteinExistence type="predicted"/>
<accession>A0ABS8A639</accession>
<keyword evidence="2" id="KW-1185">Reference proteome</keyword>
<comment type="caution">
    <text evidence="1">The sequence shown here is derived from an EMBL/GenBank/DDBJ whole genome shotgun (WGS) entry which is preliminary data.</text>
</comment>
<evidence type="ECO:0000313" key="2">
    <source>
        <dbReference type="Proteomes" id="UP000618240"/>
    </source>
</evidence>